<keyword evidence="2" id="KW-1185">Reference proteome</keyword>
<dbReference type="SUPFAM" id="SSF48150">
    <property type="entry name" value="DNA-glycosylase"/>
    <property type="match status" value="1"/>
</dbReference>
<accession>A0ABV9WDM7</accession>
<proteinExistence type="predicted"/>
<evidence type="ECO:0008006" key="3">
    <source>
        <dbReference type="Google" id="ProtNLM"/>
    </source>
</evidence>
<evidence type="ECO:0000313" key="2">
    <source>
        <dbReference type="Proteomes" id="UP001595912"/>
    </source>
</evidence>
<dbReference type="RefSeq" id="WP_380126229.1">
    <property type="nucleotide sequence ID" value="NZ_JBHSIU010000083.1"/>
</dbReference>
<dbReference type="Gene3D" id="1.10.340.30">
    <property type="entry name" value="Hypothetical protein, domain 2"/>
    <property type="match status" value="1"/>
</dbReference>
<protein>
    <recommendedName>
        <fullName evidence="3">HhH-GPD domain-containing protein</fullName>
    </recommendedName>
</protein>
<reference evidence="2" key="1">
    <citation type="journal article" date="2019" name="Int. J. Syst. Evol. Microbiol.">
        <title>The Global Catalogue of Microorganisms (GCM) 10K type strain sequencing project: providing services to taxonomists for standard genome sequencing and annotation.</title>
        <authorList>
            <consortium name="The Broad Institute Genomics Platform"/>
            <consortium name="The Broad Institute Genome Sequencing Center for Infectious Disease"/>
            <person name="Wu L."/>
            <person name="Ma J."/>
        </authorList>
    </citation>
    <scope>NUCLEOTIDE SEQUENCE [LARGE SCALE GENOMIC DNA]</scope>
    <source>
        <strain evidence="2">CGMCC 4.7152</strain>
    </source>
</reference>
<sequence>MDLSIDVHRQNGYGHVGAILVDAILQAGMRYETVNARAHRFRSEQPDADTTSGLLALGGPDRLREMLKWPGKKPDRIHRLALHLATHGVDTVEQLAAFVSNRENVTALCAINGVGPKTADYLCILAGVSTAAVDVHLRSFAADAGLPDLSYGDLHSCYLGAAERLEVDPRDLDRAVWRYVSGR</sequence>
<dbReference type="InterPro" id="IPR011257">
    <property type="entry name" value="DNA_glycosylase"/>
</dbReference>
<gene>
    <name evidence="1" type="ORF">ACFPIJ_48170</name>
</gene>
<comment type="caution">
    <text evidence="1">The sequence shown here is derived from an EMBL/GenBank/DDBJ whole genome shotgun (WGS) entry which is preliminary data.</text>
</comment>
<dbReference type="Proteomes" id="UP001595912">
    <property type="component" value="Unassembled WGS sequence"/>
</dbReference>
<evidence type="ECO:0000313" key="1">
    <source>
        <dbReference type="EMBL" id="MFC5005589.1"/>
    </source>
</evidence>
<dbReference type="EMBL" id="JBHSIU010000083">
    <property type="protein sequence ID" value="MFC5005589.1"/>
    <property type="molecule type" value="Genomic_DNA"/>
</dbReference>
<name>A0ABV9WDM7_9ACTN</name>
<organism evidence="1 2">
    <name type="scientific">Dactylosporangium cerinum</name>
    <dbReference type="NCBI Taxonomy" id="1434730"/>
    <lineage>
        <taxon>Bacteria</taxon>
        <taxon>Bacillati</taxon>
        <taxon>Actinomycetota</taxon>
        <taxon>Actinomycetes</taxon>
        <taxon>Micromonosporales</taxon>
        <taxon>Micromonosporaceae</taxon>
        <taxon>Dactylosporangium</taxon>
    </lineage>
</organism>